<feature type="binding site" evidence="9">
    <location>
        <position position="40"/>
    </location>
    <ligand>
        <name>NADPH</name>
        <dbReference type="ChEBI" id="CHEBI:57783"/>
    </ligand>
</feature>
<evidence type="ECO:0000256" key="4">
    <source>
        <dbReference type="ARBA" id="ARBA00022857"/>
    </source>
</evidence>
<evidence type="ECO:0000256" key="9">
    <source>
        <dbReference type="HAMAP-Rule" id="MF_00183"/>
    </source>
</evidence>
<feature type="binding site" evidence="9">
    <location>
        <position position="123"/>
    </location>
    <ligand>
        <name>NADPH</name>
        <dbReference type="ChEBI" id="CHEBI:57783"/>
    </ligand>
</feature>
<dbReference type="Gene3D" id="3.40.50.720">
    <property type="entry name" value="NAD(P)-binding Rossmann-like Domain"/>
    <property type="match status" value="1"/>
</dbReference>
<dbReference type="PANTHER" id="PTHR30525:SF0">
    <property type="entry name" value="1-DEOXY-D-XYLULOSE 5-PHOSPHATE REDUCTOISOMERASE, CHLOROPLASTIC"/>
    <property type="match status" value="1"/>
</dbReference>
<feature type="binding site" evidence="9">
    <location>
        <position position="38"/>
    </location>
    <ligand>
        <name>NADPH</name>
        <dbReference type="ChEBI" id="CHEBI:57783"/>
    </ligand>
</feature>
<dbReference type="PIRSF" id="PIRSF006205">
    <property type="entry name" value="Dxp_reductismrs"/>
    <property type="match status" value="1"/>
</dbReference>
<dbReference type="Proteomes" id="UP001198571">
    <property type="component" value="Unassembled WGS sequence"/>
</dbReference>
<feature type="binding site" evidence="9">
    <location>
        <position position="10"/>
    </location>
    <ligand>
        <name>NADPH</name>
        <dbReference type="ChEBI" id="CHEBI:57783"/>
    </ligand>
</feature>
<feature type="binding site" evidence="9">
    <location>
        <position position="216"/>
    </location>
    <ligand>
        <name>1-deoxy-D-xylulose 5-phosphate</name>
        <dbReference type="ChEBI" id="CHEBI:57792"/>
    </ligand>
</feature>
<evidence type="ECO:0000259" key="12">
    <source>
        <dbReference type="Pfam" id="PF13288"/>
    </source>
</evidence>
<feature type="binding site" evidence="9">
    <location>
        <position position="220"/>
    </location>
    <ligand>
        <name>Mn(2+)</name>
        <dbReference type="ChEBI" id="CHEBI:29035"/>
    </ligand>
</feature>
<feature type="binding site" evidence="9">
    <location>
        <position position="124"/>
    </location>
    <ligand>
        <name>1-deoxy-D-xylulose 5-phosphate</name>
        <dbReference type="ChEBI" id="CHEBI:57792"/>
    </ligand>
</feature>
<dbReference type="EC" id="1.1.1.267" evidence="9"/>
<dbReference type="RefSeq" id="WP_226934677.1">
    <property type="nucleotide sequence ID" value="NZ_JACDXX010000005.1"/>
</dbReference>
<dbReference type="InterPro" id="IPR036291">
    <property type="entry name" value="NAD(P)-bd_dom_sf"/>
</dbReference>
<dbReference type="SUPFAM" id="SSF51735">
    <property type="entry name" value="NAD(P)-binding Rossmann-fold domains"/>
    <property type="match status" value="1"/>
</dbReference>
<comment type="catalytic activity">
    <reaction evidence="8">
        <text>2-C-methyl-D-erythritol 4-phosphate + NADP(+) = 1-deoxy-D-xylulose 5-phosphate + NADPH + H(+)</text>
        <dbReference type="Rhea" id="RHEA:13717"/>
        <dbReference type="ChEBI" id="CHEBI:15378"/>
        <dbReference type="ChEBI" id="CHEBI:57783"/>
        <dbReference type="ChEBI" id="CHEBI:57792"/>
        <dbReference type="ChEBI" id="CHEBI:58262"/>
        <dbReference type="ChEBI" id="CHEBI:58349"/>
        <dbReference type="EC" id="1.1.1.267"/>
    </reaction>
    <physiologicalReaction direction="right-to-left" evidence="8">
        <dbReference type="Rhea" id="RHEA:13719"/>
    </physiologicalReaction>
</comment>
<dbReference type="HAMAP" id="MF_00183">
    <property type="entry name" value="DXP_reductoisom"/>
    <property type="match status" value="1"/>
</dbReference>
<keyword evidence="5 9" id="KW-0560">Oxidoreductase</keyword>
<feature type="binding site" evidence="9">
    <location>
        <position position="149"/>
    </location>
    <ligand>
        <name>Mn(2+)</name>
        <dbReference type="ChEBI" id="CHEBI:29035"/>
    </ligand>
</feature>
<protein>
    <recommendedName>
        <fullName evidence="9">1-deoxy-D-xylulose 5-phosphate reductoisomerase</fullName>
        <shortName evidence="9">DXP reductoisomerase</shortName>
        <ecNumber evidence="9">1.1.1.267</ecNumber>
    </recommendedName>
    <alternativeName>
        <fullName evidence="9">1-deoxyxylulose-5-phosphate reductoisomerase</fullName>
    </alternativeName>
    <alternativeName>
        <fullName evidence="9">2-C-methyl-D-erythritol 4-phosphate synthase</fullName>
    </alternativeName>
</protein>
<evidence type="ECO:0000256" key="3">
    <source>
        <dbReference type="ARBA" id="ARBA00022723"/>
    </source>
</evidence>
<organism evidence="13 14">
    <name type="scientific">Pseudogemmobacter faecipullorum</name>
    <dbReference type="NCBI Taxonomy" id="2755041"/>
    <lineage>
        <taxon>Bacteria</taxon>
        <taxon>Pseudomonadati</taxon>
        <taxon>Pseudomonadota</taxon>
        <taxon>Alphaproteobacteria</taxon>
        <taxon>Rhodobacterales</taxon>
        <taxon>Paracoccaceae</taxon>
        <taxon>Pseudogemmobacter</taxon>
    </lineage>
</organism>
<keyword evidence="4 9" id="KW-0521">NADP</keyword>
<feature type="binding site" evidence="9">
    <location>
        <position position="11"/>
    </location>
    <ligand>
        <name>NADPH</name>
        <dbReference type="ChEBI" id="CHEBI:57783"/>
    </ligand>
</feature>
<dbReference type="InterPro" id="IPR026877">
    <property type="entry name" value="DXPR_C"/>
</dbReference>
<dbReference type="Gene3D" id="1.10.1740.10">
    <property type="match status" value="1"/>
</dbReference>
<dbReference type="GO" id="GO:0030604">
    <property type="term" value="F:1-deoxy-D-xylulose-5-phosphate reductoisomerase activity"/>
    <property type="evidence" value="ECO:0007669"/>
    <property type="project" value="UniProtKB-EC"/>
</dbReference>
<keyword evidence="9" id="KW-0460">Magnesium</keyword>
<dbReference type="Pfam" id="PF08436">
    <property type="entry name" value="DXP_redisom_C"/>
    <property type="match status" value="1"/>
</dbReference>
<accession>A0ABS8CK58</accession>
<evidence type="ECO:0000256" key="5">
    <source>
        <dbReference type="ARBA" id="ARBA00023002"/>
    </source>
</evidence>
<dbReference type="PANTHER" id="PTHR30525">
    <property type="entry name" value="1-DEOXY-D-XYLULOSE 5-PHOSPHATE REDUCTOISOMERASE"/>
    <property type="match status" value="1"/>
</dbReference>
<comment type="pathway">
    <text evidence="1 9">Isoprenoid biosynthesis; isopentenyl diphosphate biosynthesis via DXP pathway; isopentenyl diphosphate from 1-deoxy-D-xylulose 5-phosphate: step 1/6.</text>
</comment>
<comment type="cofactor">
    <cofactor evidence="9">
        <name>Mg(2+)</name>
        <dbReference type="ChEBI" id="CHEBI:18420"/>
    </cofactor>
    <cofactor evidence="9">
        <name>Mn(2+)</name>
        <dbReference type="ChEBI" id="CHEBI:29035"/>
    </cofactor>
</comment>
<feature type="binding site" evidence="9">
    <location>
        <position position="39"/>
    </location>
    <ligand>
        <name>NADPH</name>
        <dbReference type="ChEBI" id="CHEBI:57783"/>
    </ligand>
</feature>
<dbReference type="EMBL" id="JACDXX010000005">
    <property type="protein sequence ID" value="MCB5409772.1"/>
    <property type="molecule type" value="Genomic_DNA"/>
</dbReference>
<dbReference type="NCBIfam" id="TIGR00243">
    <property type="entry name" value="Dxr"/>
    <property type="match status" value="1"/>
</dbReference>
<dbReference type="InterPro" id="IPR013512">
    <property type="entry name" value="DXP_reductoisomerase_N"/>
</dbReference>
<evidence type="ECO:0000256" key="7">
    <source>
        <dbReference type="ARBA" id="ARBA00023229"/>
    </source>
</evidence>
<feature type="binding site" evidence="9">
    <location>
        <position position="151"/>
    </location>
    <ligand>
        <name>Mn(2+)</name>
        <dbReference type="ChEBI" id="CHEBI:29035"/>
    </ligand>
</feature>
<feature type="binding site" evidence="9">
    <location>
        <position position="125"/>
    </location>
    <ligand>
        <name>NADPH</name>
        <dbReference type="ChEBI" id="CHEBI:57783"/>
    </ligand>
</feature>
<comment type="caution">
    <text evidence="13">The sequence shown here is derived from an EMBL/GenBank/DDBJ whole genome shotgun (WGS) entry which is preliminary data.</text>
</comment>
<evidence type="ECO:0000256" key="8">
    <source>
        <dbReference type="ARBA" id="ARBA00048543"/>
    </source>
</evidence>
<gene>
    <name evidence="9" type="primary">dxr</name>
    <name evidence="13" type="ORF">H0485_07125</name>
</gene>
<proteinExistence type="inferred from homology"/>
<evidence type="ECO:0000313" key="14">
    <source>
        <dbReference type="Proteomes" id="UP001198571"/>
    </source>
</evidence>
<evidence type="ECO:0000256" key="1">
    <source>
        <dbReference type="ARBA" id="ARBA00005094"/>
    </source>
</evidence>
<feature type="binding site" evidence="9">
    <location>
        <position position="217"/>
    </location>
    <ligand>
        <name>1-deoxy-D-xylulose 5-phosphate</name>
        <dbReference type="ChEBI" id="CHEBI:57792"/>
    </ligand>
</feature>
<dbReference type="Pfam" id="PF13288">
    <property type="entry name" value="DXPR_C"/>
    <property type="match status" value="1"/>
</dbReference>
<feature type="binding site" evidence="9">
    <location>
        <position position="151"/>
    </location>
    <ligand>
        <name>1-deoxy-D-xylulose 5-phosphate</name>
        <dbReference type="ChEBI" id="CHEBI:57792"/>
    </ligand>
</feature>
<dbReference type="SUPFAM" id="SSF55347">
    <property type="entry name" value="Glyceraldehyde-3-phosphate dehydrogenase-like, C-terminal domain"/>
    <property type="match status" value="1"/>
</dbReference>
<feature type="binding site" evidence="9">
    <location>
        <position position="220"/>
    </location>
    <ligand>
        <name>1-deoxy-D-xylulose 5-phosphate</name>
        <dbReference type="ChEBI" id="CHEBI:57792"/>
    </ligand>
</feature>
<feature type="domain" description="1-deoxy-D-xylulose 5-phosphate reductoisomerase C-terminal" evidence="11">
    <location>
        <begin position="145"/>
        <end position="228"/>
    </location>
</feature>
<feature type="binding site" evidence="9">
    <location>
        <position position="198"/>
    </location>
    <ligand>
        <name>1-deoxy-D-xylulose 5-phosphate</name>
        <dbReference type="ChEBI" id="CHEBI:57792"/>
    </ligand>
</feature>
<name>A0ABS8CK58_9RHOB</name>
<comment type="function">
    <text evidence="9">Catalyzes the NADPH-dependent rearrangement and reduction of 1-deoxy-D-xylulose-5-phosphate (DXP) to 2-C-methyl-D-erythritol 4-phosphate (MEP).</text>
</comment>
<keyword evidence="7 9" id="KW-0414">Isoprene biosynthesis</keyword>
<dbReference type="InterPro" id="IPR036169">
    <property type="entry name" value="DXPR_C_sf"/>
</dbReference>
<evidence type="ECO:0000256" key="2">
    <source>
        <dbReference type="ARBA" id="ARBA00006825"/>
    </source>
</evidence>
<feature type="binding site" evidence="9">
    <location>
        <position position="13"/>
    </location>
    <ligand>
        <name>NADPH</name>
        <dbReference type="ChEBI" id="CHEBI:57783"/>
    </ligand>
</feature>
<sequence>MRRITLLGATGSVGSQTADLLRREGGRQAFRMVAVTGGRNIQGLAALAREFGAEIAVTADPALLGALRSALSGSGIEAAAGPEALAEAASRPADWVLSAIIGAAGLVPGMRALEQGATLALANKESLVAAGPLMMATARQHKAQILPVDSEHSAIFQSLGGEDISRVERLILTASGGALRDWPLERLAGASVAEALAHPNWSMGQRITIDSASMFNKALEVIEAREFFGVAPEQIEVIIHRESIIHSMVGFKDGAVMAHLGCADMRHPIGYALHWPERLPLPVERLDLTKLARLSFEAPDEARFPALRLAREVMAVRGQAGAAFNAAKEIALDWFLAGKIGFMDMAAVVEASLSRLGSDCSLHQEARSLEEVLAMDQLARRRAAESAARLSRAG</sequence>
<keyword evidence="14" id="KW-1185">Reference proteome</keyword>
<feature type="binding site" evidence="9">
    <location>
        <position position="204"/>
    </location>
    <ligand>
        <name>NADPH</name>
        <dbReference type="ChEBI" id="CHEBI:57783"/>
    </ligand>
</feature>
<feature type="binding site" evidence="9">
    <location>
        <position position="12"/>
    </location>
    <ligand>
        <name>NADPH</name>
        <dbReference type="ChEBI" id="CHEBI:57783"/>
    </ligand>
</feature>
<feature type="domain" description="1-deoxy-D-xylulose 5-phosphate reductoisomerase N-terminal" evidence="10">
    <location>
        <begin position="4"/>
        <end position="131"/>
    </location>
</feature>
<feature type="binding site" evidence="9">
    <location>
        <position position="175"/>
    </location>
    <ligand>
        <name>1-deoxy-D-xylulose 5-phosphate</name>
        <dbReference type="ChEBI" id="CHEBI:57792"/>
    </ligand>
</feature>
<keyword evidence="6 9" id="KW-0464">Manganese</keyword>
<dbReference type="InterPro" id="IPR003821">
    <property type="entry name" value="DXP_reductoisomerase"/>
</dbReference>
<reference evidence="13 14" key="1">
    <citation type="submission" date="2020-07" db="EMBL/GenBank/DDBJ databases">
        <title>Pseudogemmobacter sp. nov., isolated from poultry manure in Taiwan.</title>
        <authorList>
            <person name="Lin S.-Y."/>
            <person name="Tang Y.-S."/>
            <person name="Young C.-C."/>
        </authorList>
    </citation>
    <scope>NUCLEOTIDE SEQUENCE [LARGE SCALE GENOMIC DNA]</scope>
    <source>
        <strain evidence="13 14">CC-YST710</strain>
    </source>
</reference>
<comment type="similarity">
    <text evidence="2 9">Belongs to the DXR family.</text>
</comment>
<feature type="binding site" evidence="9">
    <location>
        <position position="150"/>
    </location>
    <ligand>
        <name>1-deoxy-D-xylulose 5-phosphate</name>
        <dbReference type="ChEBI" id="CHEBI:57792"/>
    </ligand>
</feature>
<dbReference type="InterPro" id="IPR013644">
    <property type="entry name" value="DXP_reductoisomerase_C"/>
</dbReference>
<feature type="domain" description="DXP reductoisomerase C-terminal" evidence="12">
    <location>
        <begin position="260"/>
        <end position="381"/>
    </location>
</feature>
<evidence type="ECO:0000313" key="13">
    <source>
        <dbReference type="EMBL" id="MCB5409772.1"/>
    </source>
</evidence>
<feature type="binding site" evidence="9">
    <location>
        <position position="211"/>
    </location>
    <ligand>
        <name>1-deoxy-D-xylulose 5-phosphate</name>
        <dbReference type="ChEBI" id="CHEBI:57792"/>
    </ligand>
</feature>
<evidence type="ECO:0000256" key="6">
    <source>
        <dbReference type="ARBA" id="ARBA00023211"/>
    </source>
</evidence>
<keyword evidence="3 9" id="KW-0479">Metal-binding</keyword>
<evidence type="ECO:0000259" key="11">
    <source>
        <dbReference type="Pfam" id="PF08436"/>
    </source>
</evidence>
<dbReference type="SUPFAM" id="SSF69055">
    <property type="entry name" value="1-deoxy-D-xylulose-5-phosphate reductoisomerase, C-terminal domain"/>
    <property type="match status" value="1"/>
</dbReference>
<evidence type="ECO:0000259" key="10">
    <source>
        <dbReference type="Pfam" id="PF02670"/>
    </source>
</evidence>
<dbReference type="Pfam" id="PF02670">
    <property type="entry name" value="DXP_reductoisom"/>
    <property type="match status" value="1"/>
</dbReference>